<dbReference type="Proteomes" id="UP000663828">
    <property type="component" value="Unassembled WGS sequence"/>
</dbReference>
<name>A0A815X9X0_ADIRI</name>
<dbReference type="PANTHER" id="PTHR23355">
    <property type="entry name" value="RIBONUCLEASE"/>
    <property type="match status" value="1"/>
</dbReference>
<feature type="compositionally biased region" description="Basic and acidic residues" evidence="9">
    <location>
        <begin position="190"/>
        <end position="202"/>
    </location>
</feature>
<feature type="compositionally biased region" description="Polar residues" evidence="9">
    <location>
        <begin position="1"/>
        <end position="13"/>
    </location>
</feature>
<dbReference type="GO" id="GO:0000175">
    <property type="term" value="F:3'-5'-RNA exonuclease activity"/>
    <property type="evidence" value="ECO:0007669"/>
    <property type="project" value="UniProtKB-ARBA"/>
</dbReference>
<dbReference type="AlphaFoldDB" id="A0A815X9X0"/>
<keyword evidence="4" id="KW-0479">Metal-binding</keyword>
<dbReference type="InterPro" id="IPR050180">
    <property type="entry name" value="RNR_Ribonuclease"/>
</dbReference>
<reference evidence="11" key="1">
    <citation type="submission" date="2021-02" db="EMBL/GenBank/DDBJ databases">
        <authorList>
            <person name="Nowell W R."/>
        </authorList>
    </citation>
    <scope>NUCLEOTIDE SEQUENCE</scope>
</reference>
<dbReference type="GO" id="GO:0006402">
    <property type="term" value="P:mRNA catabolic process"/>
    <property type="evidence" value="ECO:0007669"/>
    <property type="project" value="TreeGrafter"/>
</dbReference>
<dbReference type="InterPro" id="IPR012340">
    <property type="entry name" value="NA-bd_OB-fold"/>
</dbReference>
<dbReference type="Gene3D" id="2.40.50.690">
    <property type="match status" value="1"/>
</dbReference>
<organism evidence="11 12">
    <name type="scientific">Adineta ricciae</name>
    <name type="common">Rotifer</name>
    <dbReference type="NCBI Taxonomy" id="249248"/>
    <lineage>
        <taxon>Eukaryota</taxon>
        <taxon>Metazoa</taxon>
        <taxon>Spiralia</taxon>
        <taxon>Gnathifera</taxon>
        <taxon>Rotifera</taxon>
        <taxon>Eurotatoria</taxon>
        <taxon>Bdelloidea</taxon>
        <taxon>Adinetida</taxon>
        <taxon>Adinetidae</taxon>
        <taxon>Adineta</taxon>
    </lineage>
</organism>
<feature type="domain" description="CSD2" evidence="10">
    <location>
        <begin position="276"/>
        <end position="342"/>
    </location>
</feature>
<keyword evidence="5" id="KW-0378">Hydrolase</keyword>
<evidence type="ECO:0000256" key="3">
    <source>
        <dbReference type="ARBA" id="ARBA00022722"/>
    </source>
</evidence>
<evidence type="ECO:0000256" key="2">
    <source>
        <dbReference type="ARBA" id="ARBA00022490"/>
    </source>
</evidence>
<dbReference type="GO" id="GO:0000932">
    <property type="term" value="C:P-body"/>
    <property type="evidence" value="ECO:0007669"/>
    <property type="project" value="TreeGrafter"/>
</dbReference>
<dbReference type="Pfam" id="PF17849">
    <property type="entry name" value="OB_Dis3"/>
    <property type="match status" value="1"/>
</dbReference>
<feature type="compositionally biased region" description="Low complexity" evidence="9">
    <location>
        <begin position="78"/>
        <end position="91"/>
    </location>
</feature>
<evidence type="ECO:0000259" key="10">
    <source>
        <dbReference type="Pfam" id="PF17849"/>
    </source>
</evidence>
<accession>A0A815X9X0</accession>
<dbReference type="InterPro" id="IPR041505">
    <property type="entry name" value="Dis3_CSD2"/>
</dbReference>
<dbReference type="GO" id="GO:0046872">
    <property type="term" value="F:metal ion binding"/>
    <property type="evidence" value="ECO:0007669"/>
    <property type="project" value="UniProtKB-KW"/>
</dbReference>
<feature type="region of interest" description="Disordered" evidence="9">
    <location>
        <begin position="190"/>
        <end position="218"/>
    </location>
</feature>
<keyword evidence="3" id="KW-0540">Nuclease</keyword>
<feature type="region of interest" description="Disordered" evidence="9">
    <location>
        <begin position="1"/>
        <end position="29"/>
    </location>
</feature>
<feature type="region of interest" description="Disordered" evidence="9">
    <location>
        <begin position="65"/>
        <end position="91"/>
    </location>
</feature>
<keyword evidence="6" id="KW-0269">Exonuclease</keyword>
<evidence type="ECO:0000256" key="7">
    <source>
        <dbReference type="ARBA" id="ARBA00022842"/>
    </source>
</evidence>
<evidence type="ECO:0000256" key="6">
    <source>
        <dbReference type="ARBA" id="ARBA00022839"/>
    </source>
</evidence>
<evidence type="ECO:0000256" key="1">
    <source>
        <dbReference type="ARBA" id="ARBA00004496"/>
    </source>
</evidence>
<feature type="compositionally biased region" description="Basic residues" evidence="9">
    <location>
        <begin position="15"/>
        <end position="28"/>
    </location>
</feature>
<dbReference type="Gene3D" id="2.40.50.700">
    <property type="match status" value="1"/>
</dbReference>
<keyword evidence="7" id="KW-0460">Magnesium</keyword>
<evidence type="ECO:0000256" key="9">
    <source>
        <dbReference type="SAM" id="MobiDB-lite"/>
    </source>
</evidence>
<evidence type="ECO:0000256" key="4">
    <source>
        <dbReference type="ARBA" id="ARBA00022723"/>
    </source>
</evidence>
<dbReference type="EMBL" id="CAJNOR010005278">
    <property type="protein sequence ID" value="CAF1554864.1"/>
    <property type="molecule type" value="Genomic_DNA"/>
</dbReference>
<evidence type="ECO:0000313" key="12">
    <source>
        <dbReference type="Proteomes" id="UP000663828"/>
    </source>
</evidence>
<evidence type="ECO:0000313" key="11">
    <source>
        <dbReference type="EMBL" id="CAF1554864.1"/>
    </source>
</evidence>
<evidence type="ECO:0000256" key="8">
    <source>
        <dbReference type="ARBA" id="ARBA00022884"/>
    </source>
</evidence>
<feature type="non-terminal residue" evidence="11">
    <location>
        <position position="1"/>
    </location>
</feature>
<evidence type="ECO:0000256" key="5">
    <source>
        <dbReference type="ARBA" id="ARBA00022801"/>
    </source>
</evidence>
<sequence>MSNSRRGNYQNSYRGHARGGRNPNHRQQHQQPIIANQSAFGPQDGGFDTSGWGNYTNYYPVSQQIFNNQPRGNDARPRSNYQNNQSRQQTSNNTVLACDEYLSEEQVLKDIADKKTIRGVLRINAKQYTDAFISDPDSGSDFFIDNVRERNRALNLDEVAAQIKPKRQWKIIPEFTNLVEQCIRDLRNEKTSSAEKEGEKLTDTNVPKSSPSKRDNKRETLNTLNAQNINLSDEMIDKIPDQYFQRTVKVVFLFRRRHSMKAAGLIRKMPDNNPNFALFSPMDSRIPRLMIPIENCPENFKDRPSDYEKSLFVARIVDIPADKKFAKGELMENLGDADTVEAQ</sequence>
<dbReference type="GO" id="GO:0008266">
    <property type="term" value="F:poly(U) RNA binding"/>
    <property type="evidence" value="ECO:0007669"/>
    <property type="project" value="UniProtKB-ARBA"/>
</dbReference>
<keyword evidence="12" id="KW-1185">Reference proteome</keyword>
<dbReference type="GO" id="GO:0010587">
    <property type="term" value="P:miRNA catabolic process"/>
    <property type="evidence" value="ECO:0007669"/>
    <property type="project" value="TreeGrafter"/>
</dbReference>
<dbReference type="FunFam" id="2.40.50.700:FF:000003">
    <property type="entry name" value="DIS3-like exonuclease 2"/>
    <property type="match status" value="1"/>
</dbReference>
<gene>
    <name evidence="11" type="ORF">XAT740_LOCUS43175</name>
</gene>
<dbReference type="PANTHER" id="PTHR23355:SF9">
    <property type="entry name" value="DIS3-LIKE EXONUCLEASE 2"/>
    <property type="match status" value="1"/>
</dbReference>
<keyword evidence="2" id="KW-0963">Cytoplasm</keyword>
<comment type="caution">
    <text evidence="11">The sequence shown here is derived from an EMBL/GenBank/DDBJ whole genome shotgun (WGS) entry which is preliminary data.</text>
</comment>
<protein>
    <recommendedName>
        <fullName evidence="10">CSD2 domain-containing protein</fullName>
    </recommendedName>
</protein>
<dbReference type="SUPFAM" id="SSF50249">
    <property type="entry name" value="Nucleic acid-binding proteins"/>
    <property type="match status" value="1"/>
</dbReference>
<keyword evidence="8" id="KW-0694">RNA-binding</keyword>
<proteinExistence type="predicted"/>
<comment type="subcellular location">
    <subcellularLocation>
        <location evidence="1">Cytoplasm</location>
    </subcellularLocation>
</comment>